<dbReference type="RefSeq" id="WP_144843672.1">
    <property type="nucleotide sequence ID" value="NZ_VMRJ01000001.1"/>
</dbReference>
<dbReference type="OrthoDB" id="883167at2"/>
<name>A0A558C286_9BACT</name>
<dbReference type="Proteomes" id="UP000317624">
    <property type="component" value="Unassembled WGS sequence"/>
</dbReference>
<evidence type="ECO:0000313" key="2">
    <source>
        <dbReference type="Proteomes" id="UP000317624"/>
    </source>
</evidence>
<evidence type="ECO:0000313" key="1">
    <source>
        <dbReference type="EMBL" id="TVT42915.1"/>
    </source>
</evidence>
<dbReference type="EMBL" id="VMRJ01000001">
    <property type="protein sequence ID" value="TVT42915.1"/>
    <property type="molecule type" value="Genomic_DNA"/>
</dbReference>
<organism evidence="1 2">
    <name type="scientific">Hymenobacter setariae</name>
    <dbReference type="NCBI Taxonomy" id="2594794"/>
    <lineage>
        <taxon>Bacteria</taxon>
        <taxon>Pseudomonadati</taxon>
        <taxon>Bacteroidota</taxon>
        <taxon>Cytophagia</taxon>
        <taxon>Cytophagales</taxon>
        <taxon>Hymenobacteraceae</taxon>
        <taxon>Hymenobacter</taxon>
    </lineage>
</organism>
<accession>A0A558C286</accession>
<dbReference type="AlphaFoldDB" id="A0A558C286"/>
<proteinExistence type="predicted"/>
<protein>
    <submittedName>
        <fullName evidence="1">Uncharacterized protein</fullName>
    </submittedName>
</protein>
<reference evidence="1 2" key="1">
    <citation type="submission" date="2019-07" db="EMBL/GenBank/DDBJ databases">
        <title>Hymenobacter sp. straun FUR1 Genome sequencing and assembly.</title>
        <authorList>
            <person name="Chhetri G."/>
        </authorList>
    </citation>
    <scope>NUCLEOTIDE SEQUENCE [LARGE SCALE GENOMIC DNA]</scope>
    <source>
        <strain evidence="1 2">Fur1</strain>
    </source>
</reference>
<gene>
    <name evidence="1" type="ORF">FNT36_02145</name>
</gene>
<comment type="caution">
    <text evidence="1">The sequence shown here is derived from an EMBL/GenBank/DDBJ whole genome shotgun (WGS) entry which is preliminary data.</text>
</comment>
<keyword evidence="2" id="KW-1185">Reference proteome</keyword>
<sequence length="126" mass="14386">MKNLVAAACLLSGLTSARPAHGPGDEPKTFPKSVTIHATALTQALAQRIHFDEGQYVQVKQLHLRYLEERRQLEFELNLAEAPAAERDEQLADYQRRYEHALATLLRPEQRLAYQQLRANMTAHRL</sequence>